<dbReference type="CDD" id="cd06222">
    <property type="entry name" value="RNase_H_like"/>
    <property type="match status" value="1"/>
</dbReference>
<dbReference type="AlphaFoldDB" id="A0AAF0TND4"/>
<dbReference type="Gene3D" id="3.30.420.10">
    <property type="entry name" value="Ribonuclease H-like superfamily/Ribonuclease H"/>
    <property type="match status" value="1"/>
</dbReference>
<dbReference type="Proteomes" id="UP001234989">
    <property type="component" value="Chromosome 3"/>
</dbReference>
<dbReference type="Pfam" id="PF13456">
    <property type="entry name" value="RVT_3"/>
    <property type="match status" value="1"/>
</dbReference>
<dbReference type="PANTHER" id="PTHR47723">
    <property type="entry name" value="OS05G0353850 PROTEIN"/>
    <property type="match status" value="1"/>
</dbReference>
<dbReference type="SUPFAM" id="SSF53098">
    <property type="entry name" value="Ribonuclease H-like"/>
    <property type="match status" value="1"/>
</dbReference>
<dbReference type="InterPro" id="IPR044730">
    <property type="entry name" value="RNase_H-like_dom_plant"/>
</dbReference>
<evidence type="ECO:0000313" key="3">
    <source>
        <dbReference type="Proteomes" id="UP001234989"/>
    </source>
</evidence>
<evidence type="ECO:0000259" key="1">
    <source>
        <dbReference type="Pfam" id="PF13456"/>
    </source>
</evidence>
<dbReference type="InterPro" id="IPR053151">
    <property type="entry name" value="RNase_H-like"/>
</dbReference>
<dbReference type="InterPro" id="IPR012337">
    <property type="entry name" value="RNaseH-like_sf"/>
</dbReference>
<dbReference type="GO" id="GO:0003676">
    <property type="term" value="F:nucleic acid binding"/>
    <property type="evidence" value="ECO:0007669"/>
    <property type="project" value="InterPro"/>
</dbReference>
<name>A0AAF0TND4_SOLVR</name>
<reference evidence="2" key="1">
    <citation type="submission" date="2023-08" db="EMBL/GenBank/DDBJ databases">
        <title>A de novo genome assembly of Solanum verrucosum Schlechtendal, a Mexican diploid species geographically isolated from the other diploid A-genome species in potato relatives.</title>
        <authorList>
            <person name="Hosaka K."/>
        </authorList>
    </citation>
    <scope>NUCLEOTIDE SEQUENCE</scope>
    <source>
        <tissue evidence="2">Young leaves</tissue>
    </source>
</reference>
<proteinExistence type="predicted"/>
<keyword evidence="3" id="KW-1185">Reference proteome</keyword>
<gene>
    <name evidence="2" type="ORF">MTR67_012985</name>
</gene>
<protein>
    <recommendedName>
        <fullName evidence="1">RNase H type-1 domain-containing protein</fullName>
    </recommendedName>
</protein>
<sequence>MAFSISVNCNNSNMAESLAAEFGVKWCYHHGYTDFILEIDSIIIAKMLNNNSCTNLKLKQVIDTINIIKNIVGFQVSHCFREGNQLADYLAKMASFSAQSLLTQAFAQLPRQAKGFFLLDKWKLPSFRCKYDKANFFVS</sequence>
<organism evidence="2 3">
    <name type="scientific">Solanum verrucosum</name>
    <dbReference type="NCBI Taxonomy" id="315347"/>
    <lineage>
        <taxon>Eukaryota</taxon>
        <taxon>Viridiplantae</taxon>
        <taxon>Streptophyta</taxon>
        <taxon>Embryophyta</taxon>
        <taxon>Tracheophyta</taxon>
        <taxon>Spermatophyta</taxon>
        <taxon>Magnoliopsida</taxon>
        <taxon>eudicotyledons</taxon>
        <taxon>Gunneridae</taxon>
        <taxon>Pentapetalae</taxon>
        <taxon>asterids</taxon>
        <taxon>lamiids</taxon>
        <taxon>Solanales</taxon>
        <taxon>Solanaceae</taxon>
        <taxon>Solanoideae</taxon>
        <taxon>Solaneae</taxon>
        <taxon>Solanum</taxon>
    </lineage>
</organism>
<feature type="domain" description="RNase H type-1" evidence="1">
    <location>
        <begin position="8"/>
        <end position="94"/>
    </location>
</feature>
<dbReference type="PANTHER" id="PTHR47723:SF19">
    <property type="entry name" value="POLYNUCLEOTIDYL TRANSFERASE, RIBONUCLEASE H-LIKE SUPERFAMILY PROTEIN"/>
    <property type="match status" value="1"/>
</dbReference>
<dbReference type="InterPro" id="IPR002156">
    <property type="entry name" value="RNaseH_domain"/>
</dbReference>
<accession>A0AAF0TND4</accession>
<dbReference type="EMBL" id="CP133614">
    <property type="protein sequence ID" value="WMV19600.1"/>
    <property type="molecule type" value="Genomic_DNA"/>
</dbReference>
<dbReference type="GO" id="GO:0004523">
    <property type="term" value="F:RNA-DNA hybrid ribonuclease activity"/>
    <property type="evidence" value="ECO:0007669"/>
    <property type="project" value="InterPro"/>
</dbReference>
<evidence type="ECO:0000313" key="2">
    <source>
        <dbReference type="EMBL" id="WMV19600.1"/>
    </source>
</evidence>
<dbReference type="InterPro" id="IPR036397">
    <property type="entry name" value="RNaseH_sf"/>
</dbReference>